<dbReference type="EMBL" id="CP035107">
    <property type="protein sequence ID" value="QAR31246.1"/>
    <property type="molecule type" value="Genomic_DNA"/>
</dbReference>
<evidence type="ECO:0000313" key="3">
    <source>
        <dbReference type="EMBL" id="QAR31246.1"/>
    </source>
</evidence>
<evidence type="ECO:0000259" key="2">
    <source>
        <dbReference type="Pfam" id="PF02272"/>
    </source>
</evidence>
<dbReference type="InterPro" id="IPR051319">
    <property type="entry name" value="Oligoribo/pAp-PDE_c-di-AMP_PDE"/>
</dbReference>
<dbReference type="GO" id="GO:0003676">
    <property type="term" value="F:nucleic acid binding"/>
    <property type="evidence" value="ECO:0007669"/>
    <property type="project" value="InterPro"/>
</dbReference>
<gene>
    <name evidence="3" type="ORF">EQP59_07805</name>
</gene>
<feature type="domain" description="DDH" evidence="1">
    <location>
        <begin position="19"/>
        <end position="168"/>
    </location>
</feature>
<dbReference type="InterPro" id="IPR003156">
    <property type="entry name" value="DHHA1_dom"/>
</dbReference>
<protein>
    <submittedName>
        <fullName evidence="3">Bifunctional oligoribonuclease/PAP phosphatase NrnA</fullName>
    </submittedName>
</protein>
<evidence type="ECO:0000313" key="4">
    <source>
        <dbReference type="Proteomes" id="UP000287701"/>
    </source>
</evidence>
<dbReference type="InterPro" id="IPR001667">
    <property type="entry name" value="DDH_dom"/>
</dbReference>
<dbReference type="InterPro" id="IPR038763">
    <property type="entry name" value="DHH_sf"/>
</dbReference>
<dbReference type="OrthoDB" id="9803668at2"/>
<dbReference type="Pfam" id="PF02272">
    <property type="entry name" value="DHHA1"/>
    <property type="match status" value="1"/>
</dbReference>
<dbReference type="PANTHER" id="PTHR47618">
    <property type="entry name" value="BIFUNCTIONAL OLIGORIBONUCLEASE AND PAP PHOSPHATASE NRNA"/>
    <property type="match status" value="1"/>
</dbReference>
<organism evidence="3 4">
    <name type="scientific">Ornithobacterium rhinotracheale</name>
    <dbReference type="NCBI Taxonomy" id="28251"/>
    <lineage>
        <taxon>Bacteria</taxon>
        <taxon>Pseudomonadati</taxon>
        <taxon>Bacteroidota</taxon>
        <taxon>Flavobacteriia</taxon>
        <taxon>Flavobacteriales</taxon>
        <taxon>Weeksellaceae</taxon>
        <taxon>Ornithobacterium</taxon>
    </lineage>
</organism>
<dbReference type="Pfam" id="PF01368">
    <property type="entry name" value="DHH"/>
    <property type="match status" value="1"/>
</dbReference>
<sequence>MFTESQIQELKKILQTPKKIVVIPHKNPDGDAIGSTVALAQILIKMGHKAEVVSPNDFPKFLKFMPHSKTVFNAEFNSQGAEIKIKNAEIIFLLDFNTIDRIEPLGPAVKKAKAFKILIDHHQQPEQFDLVYSDTEMPATCEMIYHLAEQMGWAPYIDADAATCLYTGLLTDTGNFRFPSVKASTLEVAAQLVRKGALPYKIQDEIFDTATEARFKLLSRFLDNMQLFPEYKTALFTLSREELLSNGFQKGDTDAFVNYGLNLKGYVFSVFMAEDTQKDFVKISFRSKEDFDVSELARTHFSGGGHINAAGGRSELSLEETAKKFIDLLPNYAEKLKNTLA</sequence>
<dbReference type="PANTHER" id="PTHR47618:SF1">
    <property type="entry name" value="BIFUNCTIONAL OLIGORIBONUCLEASE AND PAP PHOSPHATASE NRNA"/>
    <property type="match status" value="1"/>
</dbReference>
<dbReference type="AlphaFoldDB" id="A0A410JSU8"/>
<accession>A0A410JSU8</accession>
<dbReference type="Gene3D" id="3.10.310.30">
    <property type="match status" value="1"/>
</dbReference>
<dbReference type="SUPFAM" id="SSF64182">
    <property type="entry name" value="DHH phosphoesterases"/>
    <property type="match status" value="1"/>
</dbReference>
<dbReference type="RefSeq" id="WP_128501683.1">
    <property type="nucleotide sequence ID" value="NZ_CP035107.1"/>
</dbReference>
<evidence type="ECO:0000259" key="1">
    <source>
        <dbReference type="Pfam" id="PF01368"/>
    </source>
</evidence>
<proteinExistence type="predicted"/>
<dbReference type="Proteomes" id="UP000287701">
    <property type="component" value="Chromosome"/>
</dbReference>
<feature type="domain" description="DHHA1" evidence="2">
    <location>
        <begin position="246"/>
        <end position="329"/>
    </location>
</feature>
<dbReference type="Gene3D" id="3.90.1640.10">
    <property type="entry name" value="inorganic pyrophosphatase (n-terminal core)"/>
    <property type="match status" value="1"/>
</dbReference>
<name>A0A410JSU8_ORNRH</name>
<reference evidence="3 4" key="1">
    <citation type="submission" date="2019-01" db="EMBL/GenBank/DDBJ databases">
        <title>Whole Genome of Ornithobacterium rhinotracheale FARPER-174b.</title>
        <authorList>
            <person name="Tataje-Lavanda L.A."/>
            <person name="Montalvan A."/>
            <person name="Montesinos R."/>
            <person name="Zimic M."/>
            <person name="Fernandez-Sanchez M."/>
            <person name="Fernandez-Diaz M."/>
        </authorList>
    </citation>
    <scope>NUCLEOTIDE SEQUENCE [LARGE SCALE GENOMIC DNA]</scope>
    <source>
        <strain evidence="3 4">FARPER-174b</strain>
    </source>
</reference>